<dbReference type="Proteomes" id="UP000252100">
    <property type="component" value="Chromosome"/>
</dbReference>
<proteinExistence type="predicted"/>
<dbReference type="EMBL" id="CP031092">
    <property type="protein sequence ID" value="AXF57429.1"/>
    <property type="molecule type" value="Genomic_DNA"/>
</dbReference>
<evidence type="ECO:0000313" key="1">
    <source>
        <dbReference type="EMBL" id="AXF57429.1"/>
    </source>
</evidence>
<organism evidence="1 2">
    <name type="scientific">Salicibibacter kimchii</name>
    <dbReference type="NCBI Taxonomy" id="2099786"/>
    <lineage>
        <taxon>Bacteria</taxon>
        <taxon>Bacillati</taxon>
        <taxon>Bacillota</taxon>
        <taxon>Bacilli</taxon>
        <taxon>Bacillales</taxon>
        <taxon>Bacillaceae</taxon>
        <taxon>Salicibibacter</taxon>
    </lineage>
</organism>
<dbReference type="KEGG" id="rue:DT065_16510"/>
<name>A0A345C2J8_9BACI</name>
<dbReference type="OrthoDB" id="1647424at2"/>
<evidence type="ECO:0000313" key="2">
    <source>
        <dbReference type="Proteomes" id="UP000252100"/>
    </source>
</evidence>
<sequence length="146" mass="17311">MTRTGDVWAYHRVQPKSIPKQNEKEVQGHKKRWREFLQELTKYQDFHFMMYPQEYQLNERFEDLKQDVALDTEDMADYYLGETASLLNQRLGTVTKNDFIIGVRLRADMIRVDADMKENVMSMFSTATDTIINLLGWEQDVTTSFL</sequence>
<reference evidence="1 2" key="1">
    <citation type="journal article" date="2018" name="J. Microbiol.">
        <title>Salicibibacter kimchii gen. nov., sp. nov., a moderately halophilic and alkalitolerant bacterium in the family Bacillaceae, isolated from kimchi.</title>
        <authorList>
            <person name="Jang J.Y."/>
            <person name="Oh Y.J."/>
            <person name="Lim S.K."/>
            <person name="Park H.K."/>
            <person name="Lee C."/>
            <person name="Kim J.Y."/>
            <person name="Lee M.A."/>
            <person name="Choi H.J."/>
        </authorList>
    </citation>
    <scope>NUCLEOTIDE SEQUENCE [LARGE SCALE GENOMIC DNA]</scope>
    <source>
        <strain evidence="1 2">NKC1-1</strain>
    </source>
</reference>
<keyword evidence="2" id="KW-1185">Reference proteome</keyword>
<accession>A0A345C2J8</accession>
<gene>
    <name evidence="1" type="ORF">DT065_16510</name>
</gene>
<dbReference type="RefSeq" id="WP_114375245.1">
    <property type="nucleotide sequence ID" value="NZ_CP031092.1"/>
</dbReference>
<protein>
    <submittedName>
        <fullName evidence="1">Uncharacterized protein</fullName>
    </submittedName>
</protein>
<dbReference type="AlphaFoldDB" id="A0A345C2J8"/>